<keyword evidence="5" id="KW-1185">Reference proteome</keyword>
<feature type="region of interest" description="Disordered" evidence="3">
    <location>
        <begin position="1"/>
        <end position="36"/>
    </location>
</feature>
<gene>
    <name evidence="4" type="primary">dacB</name>
    <name evidence="4" type="ORF">CFH99_02870</name>
</gene>
<dbReference type="Pfam" id="PF02113">
    <property type="entry name" value="Peptidase_S13"/>
    <property type="match status" value="2"/>
</dbReference>
<evidence type="ECO:0000313" key="4">
    <source>
        <dbReference type="EMBL" id="QSR24559.1"/>
    </source>
</evidence>
<dbReference type="Proteomes" id="UP000662818">
    <property type="component" value="Chromosome"/>
</dbReference>
<dbReference type="EMBL" id="CP022295">
    <property type="protein sequence ID" value="QSR24559.1"/>
    <property type="molecule type" value="Genomic_DNA"/>
</dbReference>
<organism evidence="4 5">
    <name type="scientific">Nocardioides aromaticivorans</name>
    <dbReference type="NCBI Taxonomy" id="200618"/>
    <lineage>
        <taxon>Bacteria</taxon>
        <taxon>Bacillati</taxon>
        <taxon>Actinomycetota</taxon>
        <taxon>Actinomycetes</taxon>
        <taxon>Propionibacteriales</taxon>
        <taxon>Nocardioidaceae</taxon>
        <taxon>Nocardioides</taxon>
    </lineage>
</organism>
<keyword evidence="4" id="KW-0645">Protease</keyword>
<dbReference type="PANTHER" id="PTHR30023:SF0">
    <property type="entry name" value="PENICILLIN-SENSITIVE CARBOXYPEPTIDASE A"/>
    <property type="match status" value="1"/>
</dbReference>
<dbReference type="InterPro" id="IPR012338">
    <property type="entry name" value="Beta-lactam/transpept-like"/>
</dbReference>
<keyword evidence="2" id="KW-0378">Hydrolase</keyword>
<comment type="similarity">
    <text evidence="1">Belongs to the peptidase S13 family.</text>
</comment>
<protein>
    <submittedName>
        <fullName evidence="4">D-alanyl-D-alanine carboxypeptidase/D-alanyl-D-alanine-endopeptidase</fullName>
    </submittedName>
</protein>
<evidence type="ECO:0000256" key="1">
    <source>
        <dbReference type="ARBA" id="ARBA00006096"/>
    </source>
</evidence>
<dbReference type="PRINTS" id="PR00922">
    <property type="entry name" value="DADACBPTASE3"/>
</dbReference>
<evidence type="ECO:0000256" key="3">
    <source>
        <dbReference type="SAM" id="MobiDB-lite"/>
    </source>
</evidence>
<sequence>MSPNAQSGASRGPVLSVRRGRPVGKREAVREDDARPRRARKVVAGLLGVALLAGGGVAWRTGTAEEWWHDLRGDGAEQPADPAAVAPPPEVDVPDVVRPKALARPAAGAGALDRAAIAAALRPLADKDLGKHVLAAVGPLDGTAISYRATEGASVAMPASTTKLVTSAVALFLLGPDRTFDTTTVLDTSGPTPRLVLVGGGDPFLTRTPAAAGDASSPTYEPHRADIRTLARSTARALRTDGVRTVQLGYDDSLFSGPDFSPRWRPDYFPSEVAPISALWVDEARTPDGSTKVTNPAPTAAAEFRKELVRAGIRVAGGTLHGRAAATSTPVAEVTSPTVAQIVQRLIEVSDNNAAEVLLRQIGLADQGTGSFEAGQAAVERVLAANGIDLGSSVLYDGSGLSRDNRLSPDVLVKVLRWAASDDHPQLRPLLAALPVAGYTGSLANRMDHGPAAGRGRVRAKTGTLTGVSALAGIAVDREGNLMVFALMADRVRPDRSGLARTAMDDAAAGLGACSCGR</sequence>
<evidence type="ECO:0000313" key="5">
    <source>
        <dbReference type="Proteomes" id="UP000662818"/>
    </source>
</evidence>
<dbReference type="SUPFAM" id="SSF56601">
    <property type="entry name" value="beta-lactamase/transpeptidase-like"/>
    <property type="match status" value="1"/>
</dbReference>
<dbReference type="NCBIfam" id="TIGR00666">
    <property type="entry name" value="PBP4"/>
    <property type="match status" value="1"/>
</dbReference>
<dbReference type="PANTHER" id="PTHR30023">
    <property type="entry name" value="D-ALANYL-D-ALANINE CARBOXYPEPTIDASE"/>
    <property type="match status" value="1"/>
</dbReference>
<dbReference type="Gene3D" id="3.40.710.10">
    <property type="entry name" value="DD-peptidase/beta-lactamase superfamily"/>
    <property type="match status" value="1"/>
</dbReference>
<proteinExistence type="inferred from homology"/>
<accession>A0ABX7PF38</accession>
<feature type="compositionally biased region" description="Basic and acidic residues" evidence="3">
    <location>
        <begin position="24"/>
        <end position="36"/>
    </location>
</feature>
<name>A0ABX7PF38_9ACTN</name>
<keyword evidence="4" id="KW-0121">Carboxypeptidase</keyword>
<evidence type="ECO:0000256" key="2">
    <source>
        <dbReference type="ARBA" id="ARBA00022801"/>
    </source>
</evidence>
<dbReference type="GO" id="GO:0004180">
    <property type="term" value="F:carboxypeptidase activity"/>
    <property type="evidence" value="ECO:0007669"/>
    <property type="project" value="UniProtKB-KW"/>
</dbReference>
<reference evidence="4 5" key="1">
    <citation type="submission" date="2017-06" db="EMBL/GenBank/DDBJ databases">
        <title>Complete Genome Sequence of the Soil Carbazole-Degrading Bacterium Nocardioides aromaticivorans IC177.</title>
        <authorList>
            <person name="Vejarano F."/>
            <person name="Suzuki-Minakuchi C."/>
            <person name="Ohtsubo Y."/>
            <person name="Tsuda M."/>
            <person name="Okada K."/>
            <person name="Nojiri H."/>
        </authorList>
    </citation>
    <scope>NUCLEOTIDE SEQUENCE [LARGE SCALE GENOMIC DNA]</scope>
    <source>
        <strain evidence="4 5">IC177</strain>
    </source>
</reference>
<dbReference type="InterPro" id="IPR000667">
    <property type="entry name" value="Peptidase_S13"/>
</dbReference>
<dbReference type="Gene3D" id="3.50.80.20">
    <property type="entry name" value="D-Ala-D-Ala carboxypeptidase C, peptidase S13"/>
    <property type="match status" value="1"/>
</dbReference>